<dbReference type="HOGENOM" id="CLU_036727_1_0_1"/>
<dbReference type="VEuPathDB" id="MicrosporidiaDB:VCUG_02112"/>
<dbReference type="OMA" id="CFRERPF"/>
<proteinExistence type="predicted"/>
<sequence>MNVFYKINRLYAQLDEILNFMFCNFGTHTMEALKQEYDSLLSQRKEKRPPKGRINGTCEAFCPHFEIVERKLRNDISRFEKNFMIKKYVRSAAGRNKALEEDVRPLHVLCSCFDYLMDVIDEYCEVTGRSMERAGKRIRASLMVKTQYDAESRHNLAINGMPLLFEVYKFVEDRTRAIRLDISVQELSCEKTAVLLQQICNFHIIFNYLLYDDEKFEEHLNTDQIRRILLSLMECYKLRRSVLMTLDQQRYYSFSIMLRISSDIACYDDELFSTDDKIANNSTDSQYEVINDAFDLLLAVKRGNIRYFFKFMKRADFLTRCLLTTQLRYVRQTAMDMFKTCFYEKIDCSLVMNWLSIRDMTYFVGEGLTIEDEKLCFRERPFVSKEVHAKLLPNYAVYPLPSLKEAIKYDPYEVFVRKLIFHEYTQLLLERFLSRENVQYRSQPGIVVDFNQVMIFIYRKYAYYLSMKAVLNCIYLQRKDLIEIWMKKAKKRRNKRKLLLVVLERTVSAAMFRQKIKNSPLKPTFVDYRPDMNIDEMLPYKMTLFVTAKKHHERIKSTFYMLNKIVCTPNSTTINLEQVVESVNHVIKRRLDEIVDVSQKEKALAIMCSLIENKRNPQLKDVMVKFEKRGVLENIDVYYED</sequence>
<feature type="domain" description="SAC3/GANP/THP3 conserved" evidence="1">
    <location>
        <begin position="164"/>
        <end position="359"/>
    </location>
</feature>
<dbReference type="GO" id="GO:0005737">
    <property type="term" value="C:cytoplasm"/>
    <property type="evidence" value="ECO:0007669"/>
    <property type="project" value="TreeGrafter"/>
</dbReference>
<dbReference type="EMBL" id="GL877447">
    <property type="protein sequence ID" value="ELA46390.1"/>
    <property type="molecule type" value="Genomic_DNA"/>
</dbReference>
<dbReference type="GO" id="GO:0006406">
    <property type="term" value="P:mRNA export from nucleus"/>
    <property type="evidence" value="ECO:0007669"/>
    <property type="project" value="TreeGrafter"/>
</dbReference>
<protein>
    <recommendedName>
        <fullName evidence="1">SAC3/GANP/THP3 conserved domain-containing protein</fullName>
    </recommendedName>
</protein>
<dbReference type="Proteomes" id="UP000011081">
    <property type="component" value="Unassembled WGS sequence"/>
</dbReference>
<gene>
    <name evidence="2" type="ORF">VCUG_02112</name>
</gene>
<evidence type="ECO:0000313" key="2">
    <source>
        <dbReference type="EMBL" id="ELA46390.1"/>
    </source>
</evidence>
<dbReference type="AlphaFoldDB" id="L2GTI2"/>
<keyword evidence="3" id="KW-1185">Reference proteome</keyword>
<dbReference type="PANTHER" id="PTHR12436:SF3">
    <property type="entry name" value="GERMINAL-CENTER ASSOCIATED NUCLEAR PROTEIN"/>
    <property type="match status" value="1"/>
</dbReference>
<dbReference type="Gene3D" id="1.25.40.990">
    <property type="match status" value="1"/>
</dbReference>
<evidence type="ECO:0000313" key="3">
    <source>
        <dbReference type="Proteomes" id="UP000011081"/>
    </source>
</evidence>
<dbReference type="GeneID" id="19879979"/>
<dbReference type="PANTHER" id="PTHR12436">
    <property type="entry name" value="80 KDA MCM3-ASSOCIATED PROTEIN"/>
    <property type="match status" value="1"/>
</dbReference>
<dbReference type="Pfam" id="PF03399">
    <property type="entry name" value="SAC3_GANP"/>
    <property type="match status" value="2"/>
</dbReference>
<evidence type="ECO:0000259" key="1">
    <source>
        <dbReference type="Pfam" id="PF03399"/>
    </source>
</evidence>
<reference evidence="3" key="1">
    <citation type="submission" date="2011-03" db="EMBL/GenBank/DDBJ databases">
        <title>The genome sequence of Vavraia culicis strain floridensis.</title>
        <authorList>
            <consortium name="The Broad Institute Genome Sequencing Platform"/>
            <person name="Cuomo C."/>
            <person name="Becnel J."/>
            <person name="Sanscrainte N."/>
            <person name="Young S.K."/>
            <person name="Zeng Q."/>
            <person name="Gargeya S."/>
            <person name="Fitzgerald M."/>
            <person name="Haas B."/>
            <person name="Abouelleil A."/>
            <person name="Alvarado L."/>
            <person name="Arachchi H.M."/>
            <person name="Berlin A."/>
            <person name="Chapman S.B."/>
            <person name="Gearin G."/>
            <person name="Goldberg J."/>
            <person name="Griggs A."/>
            <person name="Gujja S."/>
            <person name="Hansen M."/>
            <person name="Heiman D."/>
            <person name="Howarth C."/>
            <person name="Larimer J."/>
            <person name="Lui A."/>
            <person name="MacDonald P.J.P."/>
            <person name="McCowen C."/>
            <person name="Montmayeur A."/>
            <person name="Murphy C."/>
            <person name="Neiman D."/>
            <person name="Pearson M."/>
            <person name="Priest M."/>
            <person name="Roberts A."/>
            <person name="Saif S."/>
            <person name="Shea T."/>
            <person name="Sisk P."/>
            <person name="Stolte C."/>
            <person name="Sykes S."/>
            <person name="Wortman J."/>
            <person name="Nusbaum C."/>
            <person name="Birren B."/>
        </authorList>
    </citation>
    <scope>NUCLEOTIDE SEQUENCE [LARGE SCALE GENOMIC DNA]</scope>
    <source>
        <strain evidence="3">floridensis</strain>
    </source>
</reference>
<organism evidence="2 3">
    <name type="scientific">Vavraia culicis (isolate floridensis)</name>
    <name type="common">Microsporidian parasite</name>
    <dbReference type="NCBI Taxonomy" id="948595"/>
    <lineage>
        <taxon>Eukaryota</taxon>
        <taxon>Fungi</taxon>
        <taxon>Fungi incertae sedis</taxon>
        <taxon>Microsporidia</taxon>
        <taxon>Pleistophoridae</taxon>
        <taxon>Vavraia</taxon>
    </lineage>
</organism>
<dbReference type="RefSeq" id="XP_008075125.1">
    <property type="nucleotide sequence ID" value="XM_008076934.1"/>
</dbReference>
<dbReference type="InParanoid" id="L2GTI2"/>
<name>L2GTI2_VAVCU</name>
<dbReference type="InterPro" id="IPR045107">
    <property type="entry name" value="SAC3/GANP/THP3"/>
</dbReference>
<dbReference type="GO" id="GO:0070390">
    <property type="term" value="C:transcription export complex 2"/>
    <property type="evidence" value="ECO:0007669"/>
    <property type="project" value="TreeGrafter"/>
</dbReference>
<dbReference type="InterPro" id="IPR005062">
    <property type="entry name" value="SAC3/GANP/THP3_conserved"/>
</dbReference>
<dbReference type="STRING" id="948595.L2GTI2"/>
<accession>L2GTI2</accession>
<dbReference type="OrthoDB" id="264795at2759"/>
<feature type="domain" description="SAC3/GANP/THP3 conserved" evidence="1">
    <location>
        <begin position="61"/>
        <end position="122"/>
    </location>
</feature>